<feature type="compositionally biased region" description="Basic and acidic residues" evidence="1">
    <location>
        <begin position="61"/>
        <end position="83"/>
    </location>
</feature>
<evidence type="ECO:0000313" key="3">
    <source>
        <dbReference type="Proteomes" id="UP000308197"/>
    </source>
</evidence>
<protein>
    <submittedName>
        <fullName evidence="2">Uncharacterized protein</fullName>
    </submittedName>
</protein>
<name>A0A5C3NY59_9APHY</name>
<feature type="compositionally biased region" description="Pro residues" evidence="1">
    <location>
        <begin position="154"/>
        <end position="164"/>
    </location>
</feature>
<dbReference type="Proteomes" id="UP000308197">
    <property type="component" value="Unassembled WGS sequence"/>
</dbReference>
<feature type="compositionally biased region" description="Basic residues" evidence="1">
    <location>
        <begin position="166"/>
        <end position="177"/>
    </location>
</feature>
<evidence type="ECO:0000256" key="1">
    <source>
        <dbReference type="SAM" id="MobiDB-lite"/>
    </source>
</evidence>
<accession>A0A5C3NY59</accession>
<feature type="compositionally biased region" description="Polar residues" evidence="1">
    <location>
        <begin position="22"/>
        <end position="39"/>
    </location>
</feature>
<evidence type="ECO:0000313" key="2">
    <source>
        <dbReference type="EMBL" id="TFK81477.1"/>
    </source>
</evidence>
<feature type="region of interest" description="Disordered" evidence="1">
    <location>
        <begin position="1"/>
        <end position="39"/>
    </location>
</feature>
<feature type="region of interest" description="Disordered" evidence="1">
    <location>
        <begin position="60"/>
        <end position="94"/>
    </location>
</feature>
<feature type="region of interest" description="Disordered" evidence="1">
    <location>
        <begin position="148"/>
        <end position="183"/>
    </location>
</feature>
<proteinExistence type="predicted"/>
<keyword evidence="3" id="KW-1185">Reference proteome</keyword>
<sequence>MGYGRRRDGGCEAVRRQRSTHVARTTASNPCPIQASMPSTQSLRTVPGWCSVSTRISAEARAGREQRGPKQYKHVDERRDRCQRASSRGRGWGRPRATRLQRVTSARATSAIEPWLLPERRARRVYSPAAGFTHRSYLLIASSTCRTSLQMLPTPSPPRNPSRQPPRGRKGPRPCLRRPRDPR</sequence>
<dbReference type="AlphaFoldDB" id="A0A5C3NY59"/>
<organism evidence="2 3">
    <name type="scientific">Polyporus arcularius HHB13444</name>
    <dbReference type="NCBI Taxonomy" id="1314778"/>
    <lineage>
        <taxon>Eukaryota</taxon>
        <taxon>Fungi</taxon>
        <taxon>Dikarya</taxon>
        <taxon>Basidiomycota</taxon>
        <taxon>Agaricomycotina</taxon>
        <taxon>Agaricomycetes</taxon>
        <taxon>Polyporales</taxon>
        <taxon>Polyporaceae</taxon>
        <taxon>Polyporus</taxon>
    </lineage>
</organism>
<dbReference type="InParanoid" id="A0A5C3NY59"/>
<gene>
    <name evidence="2" type="ORF">K466DRAFT_336997</name>
</gene>
<dbReference type="EMBL" id="ML211599">
    <property type="protein sequence ID" value="TFK81477.1"/>
    <property type="molecule type" value="Genomic_DNA"/>
</dbReference>
<feature type="compositionally biased region" description="Basic and acidic residues" evidence="1">
    <location>
        <begin position="1"/>
        <end position="15"/>
    </location>
</feature>
<reference evidence="2 3" key="1">
    <citation type="journal article" date="2019" name="Nat. Ecol. Evol.">
        <title>Megaphylogeny resolves global patterns of mushroom evolution.</title>
        <authorList>
            <person name="Varga T."/>
            <person name="Krizsan K."/>
            <person name="Foldi C."/>
            <person name="Dima B."/>
            <person name="Sanchez-Garcia M."/>
            <person name="Sanchez-Ramirez S."/>
            <person name="Szollosi G.J."/>
            <person name="Szarkandi J.G."/>
            <person name="Papp V."/>
            <person name="Albert L."/>
            <person name="Andreopoulos W."/>
            <person name="Angelini C."/>
            <person name="Antonin V."/>
            <person name="Barry K.W."/>
            <person name="Bougher N.L."/>
            <person name="Buchanan P."/>
            <person name="Buyck B."/>
            <person name="Bense V."/>
            <person name="Catcheside P."/>
            <person name="Chovatia M."/>
            <person name="Cooper J."/>
            <person name="Damon W."/>
            <person name="Desjardin D."/>
            <person name="Finy P."/>
            <person name="Geml J."/>
            <person name="Haridas S."/>
            <person name="Hughes K."/>
            <person name="Justo A."/>
            <person name="Karasinski D."/>
            <person name="Kautmanova I."/>
            <person name="Kiss B."/>
            <person name="Kocsube S."/>
            <person name="Kotiranta H."/>
            <person name="LaButti K.M."/>
            <person name="Lechner B.E."/>
            <person name="Liimatainen K."/>
            <person name="Lipzen A."/>
            <person name="Lukacs Z."/>
            <person name="Mihaltcheva S."/>
            <person name="Morgado L.N."/>
            <person name="Niskanen T."/>
            <person name="Noordeloos M.E."/>
            <person name="Ohm R.A."/>
            <person name="Ortiz-Santana B."/>
            <person name="Ovrebo C."/>
            <person name="Racz N."/>
            <person name="Riley R."/>
            <person name="Savchenko A."/>
            <person name="Shiryaev A."/>
            <person name="Soop K."/>
            <person name="Spirin V."/>
            <person name="Szebenyi C."/>
            <person name="Tomsovsky M."/>
            <person name="Tulloss R.E."/>
            <person name="Uehling J."/>
            <person name="Grigoriev I.V."/>
            <person name="Vagvolgyi C."/>
            <person name="Papp T."/>
            <person name="Martin F.M."/>
            <person name="Miettinen O."/>
            <person name="Hibbett D.S."/>
            <person name="Nagy L.G."/>
        </authorList>
    </citation>
    <scope>NUCLEOTIDE SEQUENCE [LARGE SCALE GENOMIC DNA]</scope>
    <source>
        <strain evidence="2 3">HHB13444</strain>
    </source>
</reference>